<dbReference type="AlphaFoldDB" id="A0A1X2FAU3"/>
<keyword evidence="2" id="KW-0812">Transmembrane</keyword>
<evidence type="ECO:0000313" key="4">
    <source>
        <dbReference type="EMBL" id="ORX15514.1"/>
    </source>
</evidence>
<gene>
    <name evidence="4" type="ORF">AWC31_23365</name>
</gene>
<organism evidence="4 5">
    <name type="scientific">Mycolicibacterium wolinskyi</name>
    <dbReference type="NCBI Taxonomy" id="59750"/>
    <lineage>
        <taxon>Bacteria</taxon>
        <taxon>Bacillati</taxon>
        <taxon>Actinomycetota</taxon>
        <taxon>Actinomycetes</taxon>
        <taxon>Mycobacteriales</taxon>
        <taxon>Mycobacteriaceae</taxon>
        <taxon>Mycolicibacterium</taxon>
    </lineage>
</organism>
<proteinExistence type="predicted"/>
<feature type="transmembrane region" description="Helical" evidence="2">
    <location>
        <begin position="172"/>
        <end position="191"/>
    </location>
</feature>
<keyword evidence="3" id="KW-0732">Signal</keyword>
<accession>A0A1X2FAU3</accession>
<feature type="chain" id="PRO_5012100649" description="Lipoprotein LpqS" evidence="3">
    <location>
        <begin position="22"/>
        <end position="210"/>
    </location>
</feature>
<evidence type="ECO:0008006" key="6">
    <source>
        <dbReference type="Google" id="ProtNLM"/>
    </source>
</evidence>
<feature type="signal peptide" evidence="3">
    <location>
        <begin position="1"/>
        <end position="21"/>
    </location>
</feature>
<evidence type="ECO:0000313" key="5">
    <source>
        <dbReference type="Proteomes" id="UP000193964"/>
    </source>
</evidence>
<dbReference type="Proteomes" id="UP000193964">
    <property type="component" value="Unassembled WGS sequence"/>
</dbReference>
<comment type="caution">
    <text evidence="4">The sequence shown here is derived from an EMBL/GenBank/DDBJ whole genome shotgun (WGS) entry which is preliminary data.</text>
</comment>
<reference evidence="4 5" key="1">
    <citation type="submission" date="2016-01" db="EMBL/GenBank/DDBJ databases">
        <title>The new phylogeny of the genus Mycobacterium.</title>
        <authorList>
            <person name="Tarcisio F."/>
            <person name="Conor M."/>
            <person name="Antonella G."/>
            <person name="Elisabetta G."/>
            <person name="Giulia F.S."/>
            <person name="Sara T."/>
            <person name="Anna F."/>
            <person name="Clotilde B."/>
            <person name="Roberto B."/>
            <person name="Veronica D.S."/>
            <person name="Fabio R."/>
            <person name="Monica P."/>
            <person name="Olivier J."/>
            <person name="Enrico T."/>
            <person name="Nicola S."/>
        </authorList>
    </citation>
    <scope>NUCLEOTIDE SEQUENCE [LARGE SCALE GENOMIC DNA]</scope>
    <source>
        <strain evidence="4 5">ATCC 700010</strain>
    </source>
</reference>
<evidence type="ECO:0000256" key="1">
    <source>
        <dbReference type="SAM" id="MobiDB-lite"/>
    </source>
</evidence>
<evidence type="ECO:0000256" key="2">
    <source>
        <dbReference type="SAM" id="Phobius"/>
    </source>
</evidence>
<name>A0A1X2FAU3_9MYCO</name>
<protein>
    <recommendedName>
        <fullName evidence="6">Lipoprotein LpqS</fullName>
    </recommendedName>
</protein>
<evidence type="ECO:0000256" key="3">
    <source>
        <dbReference type="SAM" id="SignalP"/>
    </source>
</evidence>
<keyword evidence="2" id="KW-1133">Transmembrane helix</keyword>
<feature type="region of interest" description="Disordered" evidence="1">
    <location>
        <begin position="23"/>
        <end position="55"/>
    </location>
</feature>
<sequence length="210" mass="21838">MLAVLAVLAVLFVCAAVSASAARATGPCDDGPLDGISVSPGPRTPAKDRKDATGSDYFATFTGGDRAARVGGKPARATRARPIVRATRIEIRTPTAKPVAAAPVTPPRSPAVTVRAKPVAVAERQAGPVELEVPTASVQPVRFYGPLRFLERNLSALPDAMPRAVAPDLRTAVPGVIALVLLTAVAGFMGYRRAQPAVAGYAPAIRRFLR</sequence>
<dbReference type="EMBL" id="LQQA01000013">
    <property type="protein sequence ID" value="ORX15514.1"/>
    <property type="molecule type" value="Genomic_DNA"/>
</dbReference>
<keyword evidence="2" id="KW-0472">Membrane</keyword>